<evidence type="ECO:0000256" key="3">
    <source>
        <dbReference type="ARBA" id="ARBA00008793"/>
    </source>
</evidence>
<feature type="region of interest" description="Disordered" evidence="8">
    <location>
        <begin position="973"/>
        <end position="1019"/>
    </location>
</feature>
<evidence type="ECO:0000256" key="2">
    <source>
        <dbReference type="ARBA" id="ARBA00004496"/>
    </source>
</evidence>
<gene>
    <name evidence="10" type="ORF">SeMB42_g05939</name>
</gene>
<keyword evidence="11" id="KW-1185">Reference proteome</keyword>
<dbReference type="VEuPathDB" id="FungiDB:SeMB42_g05939"/>
<evidence type="ECO:0000313" key="10">
    <source>
        <dbReference type="EMBL" id="TPX40570.1"/>
    </source>
</evidence>
<dbReference type="InterPro" id="IPR019585">
    <property type="entry name" value="Rpn7/CSN1"/>
</dbReference>
<protein>
    <recommendedName>
        <fullName evidence="9">PCI domain-containing protein</fullName>
    </recommendedName>
</protein>
<dbReference type="Proteomes" id="UP000317494">
    <property type="component" value="Unassembled WGS sequence"/>
</dbReference>
<accession>A0A507CN68</accession>
<evidence type="ECO:0000313" key="11">
    <source>
        <dbReference type="Proteomes" id="UP000317494"/>
    </source>
</evidence>
<evidence type="ECO:0000256" key="7">
    <source>
        <dbReference type="SAM" id="Coils"/>
    </source>
</evidence>
<dbReference type="GO" id="GO:0008180">
    <property type="term" value="C:COP9 signalosome"/>
    <property type="evidence" value="ECO:0007669"/>
    <property type="project" value="UniProtKB-KW"/>
</dbReference>
<dbReference type="Pfam" id="PF01399">
    <property type="entry name" value="PCI"/>
    <property type="match status" value="1"/>
</dbReference>
<dbReference type="PROSITE" id="PS50250">
    <property type="entry name" value="PCI"/>
    <property type="match status" value="1"/>
</dbReference>
<dbReference type="Gene3D" id="1.25.40.570">
    <property type="match status" value="1"/>
</dbReference>
<keyword evidence="4" id="KW-0963">Cytoplasm</keyword>
<organism evidence="10 11">
    <name type="scientific">Synchytrium endobioticum</name>
    <dbReference type="NCBI Taxonomy" id="286115"/>
    <lineage>
        <taxon>Eukaryota</taxon>
        <taxon>Fungi</taxon>
        <taxon>Fungi incertae sedis</taxon>
        <taxon>Chytridiomycota</taxon>
        <taxon>Chytridiomycota incertae sedis</taxon>
        <taxon>Chytridiomycetes</taxon>
        <taxon>Synchytriales</taxon>
        <taxon>Synchytriaceae</taxon>
        <taxon>Synchytrium</taxon>
    </lineage>
</organism>
<feature type="compositionally biased region" description="Polar residues" evidence="8">
    <location>
        <begin position="979"/>
        <end position="1003"/>
    </location>
</feature>
<dbReference type="STRING" id="286115.A0A507CN68"/>
<dbReference type="PANTHER" id="PTHR14145:SF2">
    <property type="entry name" value="COP9 SIGNALOSOME COMPLEX SUBUNIT 1"/>
    <property type="match status" value="1"/>
</dbReference>
<evidence type="ECO:0000256" key="6">
    <source>
        <dbReference type="ARBA" id="ARBA00023242"/>
    </source>
</evidence>
<dbReference type="InterPro" id="IPR000717">
    <property type="entry name" value="PCI_dom"/>
</dbReference>
<sequence>MCPADRQIDKDKYLHREGATKGHQTSSETFPPTNACHKKCQKTLCSLQTKCSLICYRQNMVFPSTSARVTPLVLISQVYSIISNNTVVDRDIDAMCKAGVLRRFRIGSSRLAVMLMTDYLHQIEDAKREVDALAEGSEKLMSLYDRYHAFIASGHHDAVDITKQMLFDTMKATDNDISLLLKSDFLTHKSLSEYTISPRSAGLYWGSYQRARTKFISWIKRKQFKQVPESQLEVKKFGAGKKVLDTRLILADLSGSGYIEAEKTPMGNTYKLTRKADDVWMSGGTRSSRTSAGALTTWSLYTTTNTGLCYDAIHNTCKTCDMDIDERDDIHTGPSAISDNKAKRQRQRLQVNHTSFDLDALNSYAGHAKVERLIFIAERCPPLQIEAYRLAAQHLKADSMNVARYVLVTNRLNEALSAKGQPTVPVDSQWVDKTTKEAKLKTEKLEAELKNYKNNMIKESIRMGHNDLGDHYYNCGDASNALKCYSRTRDYVTTPKHIADMCMNVIRVSIELGNFAHVQSYVMKAESTPDVPDKNILMAKLKASSGLVNLDSQKFKRAAKYFLETSFELQYHYSEIISPNDIAVYGGLCALASFDRTELRTKVFENSDFKQYLELEPTVRELLYSFYNSKYTVCLEIMNRMKNDLQLDFYLSSHIDMLMANIRKKALIQYFSPFGSVDMNKMAAAFNTNIIKLEPEIAVLIQENAVQARIDSHNKVLRVKKTDQRTKIFEKSLEMGADYEKQTKYMLLRMRLIKSDLIVREELPSLVSALISVLSYTLICIDKYLLWPEKAYGLALSQLVVGRLQLMDRSVSAFLEQCKRLPRTDWSKHEIRRLKLGIKSIRRHTRKHKKRVNRSMEKLSGRWKTLLEEGVNPIRRTIESAFKQFKSGHEVPYIDLSTDVTGLLEQLPIPENVPSEFLVLAARYNKVWYRMFKYLRSKRLYEIFEEAAARSSGGGGPSSNLVMNERIGVNSVTARDHGSSSGHFQGLSLDTSRTMTEHGQASSHRNRQRRRPSPKDMLE</sequence>
<dbReference type="InterPro" id="IPR036390">
    <property type="entry name" value="WH_DNA-bd_sf"/>
</dbReference>
<comment type="caution">
    <text evidence="10">The sequence shown here is derived from an EMBL/GenBank/DDBJ whole genome shotgun (WGS) entry which is preliminary data.</text>
</comment>
<dbReference type="SUPFAM" id="SSF46785">
    <property type="entry name" value="Winged helix' DNA-binding domain"/>
    <property type="match status" value="1"/>
</dbReference>
<dbReference type="SMART" id="SM00088">
    <property type="entry name" value="PINT"/>
    <property type="match status" value="1"/>
</dbReference>
<evidence type="ECO:0000256" key="8">
    <source>
        <dbReference type="SAM" id="MobiDB-lite"/>
    </source>
</evidence>
<dbReference type="Pfam" id="PF21151">
    <property type="entry name" value="CSN1_C"/>
    <property type="match status" value="1"/>
</dbReference>
<dbReference type="Pfam" id="PF10494">
    <property type="entry name" value="Stk19"/>
    <property type="match status" value="1"/>
</dbReference>
<evidence type="ECO:0000259" key="9">
    <source>
        <dbReference type="PROSITE" id="PS50250"/>
    </source>
</evidence>
<evidence type="ECO:0000256" key="5">
    <source>
        <dbReference type="ARBA" id="ARBA00022790"/>
    </source>
</evidence>
<dbReference type="AlphaFoldDB" id="A0A507CN68"/>
<proteinExistence type="inferred from homology"/>
<comment type="similarity">
    <text evidence="3">Belongs to the CSN1 family.</text>
</comment>
<feature type="coiled-coil region" evidence="7">
    <location>
        <begin position="435"/>
        <end position="462"/>
    </location>
</feature>
<dbReference type="GO" id="GO:0005737">
    <property type="term" value="C:cytoplasm"/>
    <property type="evidence" value="ECO:0007669"/>
    <property type="project" value="UniProtKB-SubCell"/>
</dbReference>
<feature type="domain" description="PCI" evidence="9">
    <location>
        <begin position="554"/>
        <end position="724"/>
    </location>
</feature>
<comment type="subcellular location">
    <subcellularLocation>
        <location evidence="2">Cytoplasm</location>
    </subcellularLocation>
    <subcellularLocation>
        <location evidence="1">Nucleus</location>
    </subcellularLocation>
</comment>
<dbReference type="EMBL" id="QEAN01000308">
    <property type="protein sequence ID" value="TPX40570.1"/>
    <property type="molecule type" value="Genomic_DNA"/>
</dbReference>
<dbReference type="InterPro" id="IPR048624">
    <property type="entry name" value="CSN1_C"/>
</dbReference>
<dbReference type="InterPro" id="IPR018865">
    <property type="entry name" value="STK19-like"/>
</dbReference>
<dbReference type="InterPro" id="IPR045135">
    <property type="entry name" value="Rpn7_N"/>
</dbReference>
<reference evidence="10 11" key="1">
    <citation type="journal article" date="2019" name="Sci. Rep.">
        <title>Comparative genomics of chytrid fungi reveal insights into the obligate biotrophic and pathogenic lifestyle of Synchytrium endobioticum.</title>
        <authorList>
            <person name="van de Vossenberg B.T.L.H."/>
            <person name="Warris S."/>
            <person name="Nguyen H.D.T."/>
            <person name="van Gent-Pelzer M.P.E."/>
            <person name="Joly D.L."/>
            <person name="van de Geest H.C."/>
            <person name="Bonants P.J.M."/>
            <person name="Smith D.S."/>
            <person name="Levesque C.A."/>
            <person name="van der Lee T.A.J."/>
        </authorList>
    </citation>
    <scope>NUCLEOTIDE SEQUENCE [LARGE SCALE GENOMIC DNA]</scope>
    <source>
        <strain evidence="10 11">MB42</strain>
    </source>
</reference>
<dbReference type="Pfam" id="PF10602">
    <property type="entry name" value="RPN7"/>
    <property type="match status" value="1"/>
</dbReference>
<name>A0A507CN68_9FUNG</name>
<keyword evidence="7" id="KW-0175">Coiled coil</keyword>
<dbReference type="PANTHER" id="PTHR14145">
    <property type="entry name" value="26S PROTESOME SUBUNIT 6"/>
    <property type="match status" value="1"/>
</dbReference>
<evidence type="ECO:0000256" key="4">
    <source>
        <dbReference type="ARBA" id="ARBA00022490"/>
    </source>
</evidence>
<keyword evidence="6" id="KW-0539">Nucleus</keyword>
<keyword evidence="5" id="KW-0736">Signalosome</keyword>
<evidence type="ECO:0000256" key="1">
    <source>
        <dbReference type="ARBA" id="ARBA00004123"/>
    </source>
</evidence>